<reference evidence="2 3" key="1">
    <citation type="journal article" date="2019" name="Genome Biol. Evol.">
        <title>Day and night: Metabolic profiles and evolutionary relationships of six axenic non-marine cyanobacteria.</title>
        <authorList>
            <person name="Will S.E."/>
            <person name="Henke P."/>
            <person name="Boedeker C."/>
            <person name="Huang S."/>
            <person name="Brinkmann H."/>
            <person name="Rohde M."/>
            <person name="Jarek M."/>
            <person name="Friedl T."/>
            <person name="Seufert S."/>
            <person name="Schumacher M."/>
            <person name="Overmann J."/>
            <person name="Neumann-Schaal M."/>
            <person name="Petersen J."/>
        </authorList>
    </citation>
    <scope>NUCLEOTIDE SEQUENCE [LARGE SCALE GENOMIC DNA]</scope>
    <source>
        <strain evidence="2 3">SAG 39.79</strain>
    </source>
</reference>
<dbReference type="InterPro" id="IPR005625">
    <property type="entry name" value="PepSY-ass_TM"/>
</dbReference>
<feature type="transmembrane region" description="Helical" evidence="1">
    <location>
        <begin position="208"/>
        <end position="231"/>
    </location>
</feature>
<evidence type="ECO:0000256" key="1">
    <source>
        <dbReference type="SAM" id="Phobius"/>
    </source>
</evidence>
<feature type="transmembrane region" description="Helical" evidence="1">
    <location>
        <begin position="357"/>
        <end position="377"/>
    </location>
</feature>
<dbReference type="Pfam" id="PF03929">
    <property type="entry name" value="PepSY_TM"/>
    <property type="match status" value="1"/>
</dbReference>
<evidence type="ECO:0000313" key="3">
    <source>
        <dbReference type="Proteomes" id="UP000282574"/>
    </source>
</evidence>
<evidence type="ECO:0008006" key="4">
    <source>
        <dbReference type="Google" id="ProtNLM"/>
    </source>
</evidence>
<keyword evidence="1" id="KW-0812">Transmembrane</keyword>
<accession>A0AB37UBT5</accession>
<proteinExistence type="predicted"/>
<sequence length="398" mass="44760">MRSQSVIFEIIYSYMRAKRLRNLIFSIHRYIGLVVGLILILIGITGSLLVFHSDIDDWIVSQQFGVVIPQGQPISIDRTVEIAQAAHPQWKAVSVSIPKSERHLFHVVMEEPNANPDIYLDGAHQVFVNPYTEKVMGDRLERFSYYRFLLNLHYRLFVEQPGVILTGTVALFLLIAAVTGTFLWSGWRKLSTGFKIKWKAHIKRRNFDLHKVVGITTAVFLSLTAITGFGWNFSDFTYPAIRAVTFSPIPNDDPVTSKPISGQAPITLTQAVEQAKAALPGMQLNSVDLPGSETGAISIYGLYGESWSTYGVAHIDRYSGKVLQVEDSRQPKSLGDRIINSFFDLHVGTFWGLPSRILYVLVGFAPLVLFITGVVMWQHRRENKNKSKSVKIPVPSNR</sequence>
<keyword evidence="3" id="KW-1185">Reference proteome</keyword>
<dbReference type="AlphaFoldDB" id="A0AB37UBT5"/>
<name>A0AB37UBT5_9CYAN</name>
<dbReference type="Proteomes" id="UP000282574">
    <property type="component" value="Unassembled WGS sequence"/>
</dbReference>
<feature type="transmembrane region" description="Helical" evidence="1">
    <location>
        <begin position="30"/>
        <end position="51"/>
    </location>
</feature>
<comment type="caution">
    <text evidence="2">The sequence shown here is derived from an EMBL/GenBank/DDBJ whole genome shotgun (WGS) entry which is preliminary data.</text>
</comment>
<dbReference type="EMBL" id="RSCK01000094">
    <property type="protein sequence ID" value="RUT03758.1"/>
    <property type="molecule type" value="Genomic_DNA"/>
</dbReference>
<gene>
    <name evidence="2" type="ORF">DSM107010_59620</name>
</gene>
<dbReference type="PANTHER" id="PTHR34219:SF3">
    <property type="entry name" value="BLL7967 PROTEIN"/>
    <property type="match status" value="1"/>
</dbReference>
<dbReference type="PANTHER" id="PTHR34219">
    <property type="entry name" value="IRON-REGULATED INNER MEMBRANE PROTEIN-RELATED"/>
    <property type="match status" value="1"/>
</dbReference>
<keyword evidence="1" id="KW-1133">Transmembrane helix</keyword>
<organism evidence="2 3">
    <name type="scientific">Chroococcidiopsis cubana SAG 39.79</name>
    <dbReference type="NCBI Taxonomy" id="388085"/>
    <lineage>
        <taxon>Bacteria</taxon>
        <taxon>Bacillati</taxon>
        <taxon>Cyanobacteriota</taxon>
        <taxon>Cyanophyceae</taxon>
        <taxon>Chroococcidiopsidales</taxon>
        <taxon>Chroococcidiopsidaceae</taxon>
        <taxon>Chroococcidiopsis</taxon>
    </lineage>
</organism>
<protein>
    <recommendedName>
        <fullName evidence="4">Peptidase</fullName>
    </recommendedName>
</protein>
<feature type="transmembrane region" description="Helical" evidence="1">
    <location>
        <begin position="163"/>
        <end position="187"/>
    </location>
</feature>
<evidence type="ECO:0000313" key="2">
    <source>
        <dbReference type="EMBL" id="RUT03758.1"/>
    </source>
</evidence>
<keyword evidence="1" id="KW-0472">Membrane</keyword>